<dbReference type="InterPro" id="IPR001828">
    <property type="entry name" value="ANF_lig-bd_rcpt"/>
</dbReference>
<dbReference type="Pfam" id="PF01094">
    <property type="entry name" value="ANF_receptor"/>
    <property type="match status" value="1"/>
</dbReference>
<evidence type="ECO:0000259" key="1">
    <source>
        <dbReference type="Pfam" id="PF01094"/>
    </source>
</evidence>
<keyword evidence="3" id="KW-1185">Reference proteome</keyword>
<evidence type="ECO:0000313" key="2">
    <source>
        <dbReference type="EMBL" id="CAG7833376.1"/>
    </source>
</evidence>
<organism evidence="2 3">
    <name type="scientific">Allacma fusca</name>
    <dbReference type="NCBI Taxonomy" id="39272"/>
    <lineage>
        <taxon>Eukaryota</taxon>
        <taxon>Metazoa</taxon>
        <taxon>Ecdysozoa</taxon>
        <taxon>Arthropoda</taxon>
        <taxon>Hexapoda</taxon>
        <taxon>Collembola</taxon>
        <taxon>Symphypleona</taxon>
        <taxon>Sminthuridae</taxon>
        <taxon>Allacma</taxon>
    </lineage>
</organism>
<name>A0A8J2M5S1_9HEXA</name>
<reference evidence="2" key="1">
    <citation type="submission" date="2021-06" db="EMBL/GenBank/DDBJ databases">
        <authorList>
            <person name="Hodson N. C."/>
            <person name="Mongue J. A."/>
            <person name="Jaron S. K."/>
        </authorList>
    </citation>
    <scope>NUCLEOTIDE SEQUENCE</scope>
</reference>
<dbReference type="EMBL" id="CAJVCH010569856">
    <property type="protein sequence ID" value="CAG7833376.1"/>
    <property type="molecule type" value="Genomic_DNA"/>
</dbReference>
<dbReference type="Proteomes" id="UP000708208">
    <property type="component" value="Unassembled WGS sequence"/>
</dbReference>
<evidence type="ECO:0000313" key="3">
    <source>
        <dbReference type="Proteomes" id="UP000708208"/>
    </source>
</evidence>
<sequence length="212" mass="23657">MDMKSGNWSRLSFSEALVFGFNIIDEKKFQDFQQRYAATVTGGLRGSTRVALTLDSVELLARGLVELDDTGTDLSNFTPASCVAERKWDIGEDLKDAFAAVAFDGITGPISFYNGIRSRVTVDILKLKFNNELGLPTFITVGNWSQGNLYGDIRDGIQMLDRTMLTNEKPEINKTLIITTIPGSSCTIKNEITVGRQQLSFYDKYFPHFQSL</sequence>
<gene>
    <name evidence="2" type="ORF">AFUS01_LOCUS43008</name>
</gene>
<accession>A0A8J2M5S1</accession>
<proteinExistence type="predicted"/>
<dbReference type="AlphaFoldDB" id="A0A8J2M5S1"/>
<protein>
    <recommendedName>
        <fullName evidence="1">Receptor ligand binding region domain-containing protein</fullName>
    </recommendedName>
</protein>
<comment type="caution">
    <text evidence="2">The sequence shown here is derived from an EMBL/GenBank/DDBJ whole genome shotgun (WGS) entry which is preliminary data.</text>
</comment>
<feature type="domain" description="Receptor ligand binding region" evidence="1">
    <location>
        <begin position="14"/>
        <end position="128"/>
    </location>
</feature>